<evidence type="ECO:0000313" key="2">
    <source>
        <dbReference type="Proteomes" id="UP001165064"/>
    </source>
</evidence>
<dbReference type="EMBL" id="BSXS01000872">
    <property type="protein sequence ID" value="GME74235.1"/>
    <property type="molecule type" value="Genomic_DNA"/>
</dbReference>
<dbReference type="Proteomes" id="UP001165064">
    <property type="component" value="Unassembled WGS sequence"/>
</dbReference>
<keyword evidence="2" id="KW-1185">Reference proteome</keyword>
<protein>
    <submittedName>
        <fullName evidence="1">Unnamed protein product</fullName>
    </submittedName>
</protein>
<proteinExistence type="predicted"/>
<gene>
    <name evidence="1" type="ORF">Amon02_000169800</name>
</gene>
<reference evidence="1" key="1">
    <citation type="submission" date="2023-04" db="EMBL/GenBank/DDBJ databases">
        <title>Ambrosiozyma monospora NBRC 10751.</title>
        <authorList>
            <person name="Ichikawa N."/>
            <person name="Sato H."/>
            <person name="Tonouchi N."/>
        </authorList>
    </citation>
    <scope>NUCLEOTIDE SEQUENCE</scope>
    <source>
        <strain evidence="1">NBRC 10751</strain>
    </source>
</reference>
<comment type="caution">
    <text evidence="1">The sequence shown here is derived from an EMBL/GenBank/DDBJ whole genome shotgun (WGS) entry which is preliminary data.</text>
</comment>
<name>A0ACB5SVD5_AMBMO</name>
<accession>A0ACB5SVD5</accession>
<evidence type="ECO:0000313" key="1">
    <source>
        <dbReference type="EMBL" id="GME74235.1"/>
    </source>
</evidence>
<organism evidence="1 2">
    <name type="scientific">Ambrosiozyma monospora</name>
    <name type="common">Yeast</name>
    <name type="synonym">Endomycopsis monosporus</name>
    <dbReference type="NCBI Taxonomy" id="43982"/>
    <lineage>
        <taxon>Eukaryota</taxon>
        <taxon>Fungi</taxon>
        <taxon>Dikarya</taxon>
        <taxon>Ascomycota</taxon>
        <taxon>Saccharomycotina</taxon>
        <taxon>Pichiomycetes</taxon>
        <taxon>Pichiales</taxon>
        <taxon>Pichiaceae</taxon>
        <taxon>Ambrosiozyma</taxon>
    </lineage>
</organism>
<sequence length="309" mass="35818">MPSVKFDTEAEVTTDGNGTAIFHEVPLTSEDIINCSYSQWYSKFSKHVYGKVEILKPIPKEFIEYLDSDDFTLPKDTPFHKIEPNSDNEYSDWEDDDEDDGKAKGGDHDKITAQTKSTKPDPTLKFQSFHSQIKSVFEKFKKVAPKLNWSAPQDATWMTVNKTMQCHTPSELYLLLKSSDYINHDLHHAFDGIELDSKLQQSSTIEPELVLRQWKDINPSTEFRCFVRDRQLIAISQRDLNHYTFLEEMQDDILDSICLFFEDVLMTKFDSNSFVFDVYLPKPFNKVYLIDVNPFARKTDPLCGVKISH</sequence>